<keyword evidence="2 4" id="KW-0863">Zinc-finger</keyword>
<feature type="zinc finger region" description="C3H1-type" evidence="4">
    <location>
        <begin position="94"/>
        <end position="121"/>
    </location>
</feature>
<name>A0A9P6TCB1_9BASI</name>
<evidence type="ECO:0000256" key="1">
    <source>
        <dbReference type="ARBA" id="ARBA00022723"/>
    </source>
</evidence>
<feature type="compositionally biased region" description="Pro residues" evidence="5">
    <location>
        <begin position="194"/>
        <end position="204"/>
    </location>
</feature>
<dbReference type="Gene3D" id="2.30.30.1190">
    <property type="match status" value="1"/>
</dbReference>
<evidence type="ECO:0000313" key="7">
    <source>
        <dbReference type="EMBL" id="KAG0147171.1"/>
    </source>
</evidence>
<feature type="compositionally biased region" description="Low complexity" evidence="5">
    <location>
        <begin position="832"/>
        <end position="846"/>
    </location>
</feature>
<evidence type="ECO:0000259" key="6">
    <source>
        <dbReference type="PROSITE" id="PS50103"/>
    </source>
</evidence>
<evidence type="ECO:0000256" key="4">
    <source>
        <dbReference type="PROSITE-ProRule" id="PRU00723"/>
    </source>
</evidence>
<feature type="region of interest" description="Disordered" evidence="5">
    <location>
        <begin position="57"/>
        <end position="88"/>
    </location>
</feature>
<feature type="region of interest" description="Disordered" evidence="5">
    <location>
        <begin position="398"/>
        <end position="538"/>
    </location>
</feature>
<sequence>MAIDPQLANQAELNTPTMDSVEQLKAQAKIQMAQTTAELDDDSTNSASIQPTIQLVNHDPHSSAGSNDNSSSTPGVTSSPSAPAVTRSLPPPHIAKAIPCRFYAIGACKYGEGCAFSHALAPSTGAVTLLPGMSNGTPTSPNPIDSTDGSPSAYNGPPSTGVFRPHPAQSYEQAAMRRYYGYCDSGPLSGPEQPHSPAPLPPPTSSASITTDGSLPAPDQQAYYPPPSHLPANYDGYYPPGPPPPDMSHGFPSAQQVNGFVPGTPMDVNSAGYYTFPAPMPPHNVYGLIPPHCPQAYYEPPQPVDGVFDGYPPINHSVSAGPEDPNISPPVSHSHPHPPPDAMYYPQYAPYPSHPVGDSLSCAPIGEYQPHHPPISSPDAGTYLPFTDAQKDGSQLAMGHVDGHASSGPSLQAPHESYSTGPGAVLPTNGNGPTLGEPTHTAHVPGQPRLTRGGHHGFSNSRRGQHNGRGGRPMRPRLSGPVGLHFGTYRAQSAGSSPNATSARPQGPPATAPLNASGTSSFPPLASSSPGDERGPRGPCSFFAENRCRFGDECLWAHVMPNGDDAREYRLNYVGPDLVSKDGTLGSEVGFGTKMTRKMDGFDSRAIPGYALWEKRYKEPHRKGAARERSVGGGERVGGKETGSASVDAPNSSRPSMRQKVDELVQQRREGNIPGTQFQSHRMNRGASGGPPRASQPYHSPNGPPHAQLKYLGAPSTRTQRVPSGEDFPALRPNPASAHNTGDKSLGNGLGLSGPDTKEALNDEDASSNSGGTEASASTNATSTKDSPGLVAPKPSMPVIEGGSFAHAAARGASAPAPVKQKPAVAMRPTIAQPLSAPAAPTASLSNGMEEAMKSLEIDSPACQLAASA</sequence>
<dbReference type="SMART" id="SM00356">
    <property type="entry name" value="ZnF_C3H1"/>
    <property type="match status" value="2"/>
</dbReference>
<feature type="domain" description="C3H1-type" evidence="6">
    <location>
        <begin position="94"/>
        <end position="121"/>
    </location>
</feature>
<feature type="region of interest" description="Disordered" evidence="5">
    <location>
        <begin position="319"/>
        <end position="346"/>
    </location>
</feature>
<dbReference type="GO" id="GO:0008270">
    <property type="term" value="F:zinc ion binding"/>
    <property type="evidence" value="ECO:0007669"/>
    <property type="project" value="UniProtKB-KW"/>
</dbReference>
<reference evidence="7" key="1">
    <citation type="submission" date="2013-11" db="EMBL/GenBank/DDBJ databases">
        <title>Genome sequence of the fusiform rust pathogen reveals effectors for host alternation and coevolution with pine.</title>
        <authorList>
            <consortium name="DOE Joint Genome Institute"/>
            <person name="Smith K."/>
            <person name="Pendleton A."/>
            <person name="Kubisiak T."/>
            <person name="Anderson C."/>
            <person name="Salamov A."/>
            <person name="Aerts A."/>
            <person name="Riley R."/>
            <person name="Clum A."/>
            <person name="Lindquist E."/>
            <person name="Ence D."/>
            <person name="Campbell M."/>
            <person name="Kronenberg Z."/>
            <person name="Feau N."/>
            <person name="Dhillon B."/>
            <person name="Hamelin R."/>
            <person name="Burleigh J."/>
            <person name="Smith J."/>
            <person name="Yandell M."/>
            <person name="Nelson C."/>
            <person name="Grigoriev I."/>
            <person name="Davis J."/>
        </authorList>
    </citation>
    <scope>NUCLEOTIDE SEQUENCE</scope>
    <source>
        <strain evidence="7">G11</strain>
    </source>
</reference>
<accession>A0A9P6TCB1</accession>
<evidence type="ECO:0000256" key="5">
    <source>
        <dbReference type="SAM" id="MobiDB-lite"/>
    </source>
</evidence>
<dbReference type="InterPro" id="IPR000571">
    <property type="entry name" value="Znf_CCCH"/>
</dbReference>
<feature type="compositionally biased region" description="Polar residues" evidence="5">
    <location>
        <begin position="514"/>
        <end position="530"/>
    </location>
</feature>
<feature type="compositionally biased region" description="Low complexity" evidence="5">
    <location>
        <begin position="775"/>
        <end position="784"/>
    </location>
</feature>
<feature type="region of interest" description="Disordered" evidence="5">
    <location>
        <begin position="132"/>
        <end position="166"/>
    </location>
</feature>
<feature type="domain" description="C3H1-type" evidence="6">
    <location>
        <begin position="534"/>
        <end position="561"/>
    </location>
</feature>
<feature type="region of interest" description="Disordered" evidence="5">
    <location>
        <begin position="619"/>
        <end position="798"/>
    </location>
</feature>
<dbReference type="SUPFAM" id="SSF90229">
    <property type="entry name" value="CCCH zinc finger"/>
    <property type="match status" value="1"/>
</dbReference>
<feature type="compositionally biased region" description="Polar residues" evidence="5">
    <location>
        <begin position="134"/>
        <end position="153"/>
    </location>
</feature>
<dbReference type="OrthoDB" id="20872at2759"/>
<feature type="compositionally biased region" description="Polar residues" evidence="5">
    <location>
        <begin position="490"/>
        <end position="504"/>
    </location>
</feature>
<dbReference type="EMBL" id="MU167251">
    <property type="protein sequence ID" value="KAG0147171.1"/>
    <property type="molecule type" value="Genomic_DNA"/>
</dbReference>
<evidence type="ECO:0000313" key="8">
    <source>
        <dbReference type="Proteomes" id="UP000886653"/>
    </source>
</evidence>
<keyword evidence="1 4" id="KW-0479">Metal-binding</keyword>
<feature type="region of interest" description="Disordered" evidence="5">
    <location>
        <begin position="1"/>
        <end position="26"/>
    </location>
</feature>
<dbReference type="Proteomes" id="UP000886653">
    <property type="component" value="Unassembled WGS sequence"/>
</dbReference>
<dbReference type="AlphaFoldDB" id="A0A9P6TCB1"/>
<gene>
    <name evidence="7" type="ORF">CROQUDRAFT_485121</name>
</gene>
<feature type="zinc finger region" description="C3H1-type" evidence="4">
    <location>
        <begin position="534"/>
        <end position="561"/>
    </location>
</feature>
<evidence type="ECO:0000256" key="2">
    <source>
        <dbReference type="ARBA" id="ARBA00022771"/>
    </source>
</evidence>
<feature type="region of interest" description="Disordered" evidence="5">
    <location>
        <begin position="182"/>
        <end position="258"/>
    </location>
</feature>
<feature type="compositionally biased region" description="Basic and acidic residues" evidence="5">
    <location>
        <begin position="659"/>
        <end position="671"/>
    </location>
</feature>
<feature type="compositionally biased region" description="Low complexity" evidence="5">
    <location>
        <begin position="62"/>
        <end position="85"/>
    </location>
</feature>
<keyword evidence="8" id="KW-1185">Reference proteome</keyword>
<feature type="region of interest" description="Disordered" evidence="5">
    <location>
        <begin position="832"/>
        <end position="852"/>
    </location>
</feature>
<evidence type="ECO:0000256" key="3">
    <source>
        <dbReference type="ARBA" id="ARBA00022833"/>
    </source>
</evidence>
<dbReference type="PROSITE" id="PS50103">
    <property type="entry name" value="ZF_C3H1"/>
    <property type="match status" value="2"/>
</dbReference>
<organism evidence="7 8">
    <name type="scientific">Cronartium quercuum f. sp. fusiforme G11</name>
    <dbReference type="NCBI Taxonomy" id="708437"/>
    <lineage>
        <taxon>Eukaryota</taxon>
        <taxon>Fungi</taxon>
        <taxon>Dikarya</taxon>
        <taxon>Basidiomycota</taxon>
        <taxon>Pucciniomycotina</taxon>
        <taxon>Pucciniomycetes</taxon>
        <taxon>Pucciniales</taxon>
        <taxon>Coleosporiaceae</taxon>
        <taxon>Cronartium</taxon>
    </lineage>
</organism>
<dbReference type="InterPro" id="IPR036855">
    <property type="entry name" value="Znf_CCCH_sf"/>
</dbReference>
<feature type="compositionally biased region" description="Polar residues" evidence="5">
    <location>
        <begin position="7"/>
        <end position="20"/>
    </location>
</feature>
<dbReference type="Pfam" id="PF14608">
    <property type="entry name" value="zf-CCCH_2"/>
    <property type="match status" value="2"/>
</dbReference>
<keyword evidence="3 4" id="KW-0862">Zinc</keyword>
<proteinExistence type="predicted"/>
<comment type="caution">
    <text evidence="7">The sequence shown here is derived from an EMBL/GenBank/DDBJ whole genome shotgun (WGS) entry which is preliminary data.</text>
</comment>
<protein>
    <recommendedName>
        <fullName evidence="6">C3H1-type domain-containing protein</fullName>
    </recommendedName>
</protein>